<organism evidence="1 2">
    <name type="scientific">Naganishia friedmannii</name>
    <dbReference type="NCBI Taxonomy" id="89922"/>
    <lineage>
        <taxon>Eukaryota</taxon>
        <taxon>Fungi</taxon>
        <taxon>Dikarya</taxon>
        <taxon>Basidiomycota</taxon>
        <taxon>Agaricomycotina</taxon>
        <taxon>Tremellomycetes</taxon>
        <taxon>Filobasidiales</taxon>
        <taxon>Filobasidiaceae</taxon>
        <taxon>Naganishia</taxon>
    </lineage>
</organism>
<evidence type="ECO:0000313" key="2">
    <source>
        <dbReference type="Proteomes" id="UP001227268"/>
    </source>
</evidence>
<dbReference type="EMBL" id="JASBWT010000015">
    <property type="protein sequence ID" value="KAJ9098146.1"/>
    <property type="molecule type" value="Genomic_DNA"/>
</dbReference>
<gene>
    <name evidence="1" type="ORF">QFC21_004475</name>
</gene>
<reference evidence="1" key="1">
    <citation type="submission" date="2023-04" db="EMBL/GenBank/DDBJ databases">
        <title>Draft Genome sequencing of Naganishia species isolated from polar environments using Oxford Nanopore Technology.</title>
        <authorList>
            <person name="Leo P."/>
            <person name="Venkateswaran K."/>
        </authorList>
    </citation>
    <scope>NUCLEOTIDE SEQUENCE</scope>
    <source>
        <strain evidence="1">MNA-CCFEE 5423</strain>
    </source>
</reference>
<evidence type="ECO:0000313" key="1">
    <source>
        <dbReference type="EMBL" id="KAJ9098146.1"/>
    </source>
</evidence>
<keyword evidence="2" id="KW-1185">Reference proteome</keyword>
<accession>A0ACC2VH38</accession>
<dbReference type="Proteomes" id="UP001227268">
    <property type="component" value="Unassembled WGS sequence"/>
</dbReference>
<comment type="caution">
    <text evidence="1">The sequence shown here is derived from an EMBL/GenBank/DDBJ whole genome shotgun (WGS) entry which is preliminary data.</text>
</comment>
<name>A0ACC2VH38_9TREE</name>
<sequence>MQGPHPVDELSFYDQPGSDALFAAQSPSRHPFDSILNEGSSIRLRRSSSNSSLNSQCSTASAASTVSEAASTSSCSSIEQVFFGPLSEKEKKLVAKLGKTTTVTSVPSSGEEKRRGASSSRRLRKKDSLDFNRRKTLGFSSRKSDDSGTSRRWQGGLVEQSNTSTPGTPIRAVVDLESLAVSPKEPEEALSPNLSARTPCEATSPLPRALIILDISKDVHISASVSHNQQSEAETTGYCPSPTLADNFARMAVRQPSNMIVREAREDQDGTGQRSEIGIKLGARENAVAPASIAQADNFVLEDDANGDSDKENSTRGPHNVSVRSSRSLLGAISTRSNIGHVLQELSVSGANEKKSLRDRKGGRAERGSNRIEATNLASAASTPTPTSQPLLAEGMIEHHTEEVIAFSVKSLGTPSRRLDIDQKHPTPQQDSIQDEVATASARLQEVLQLEESDLVAPRSEHLESPRDGQIDNESFDPDSPLPMSRAPRHSLLLSLTTSPTKIREASPSRSSIESSSPAQDDLLFMPEYHIITTPSRNRPARSSPAASVSKTPMSQAIPRHRDSRTQRREQATLERQATITNKLSAVSLTMSGLGASAYGSSSTPHKAISGGQKLTAASHPASVSRLAAASAGNIAETVVVVDSRSTTLAIVHDVFDEPTKAKAPARPRSPPRHFEAVAESRVIQQTTVETVASRIPKSVAAPTQPGFRKPMISNLPVMKPSLSTIKSSTTQKPASSIAATLKAVRPETASQPEPAKFATPMRGRVPSALAFRSPGALRVVSDGSTAKPIQARTASGTLFSSTSGAARPVTPGKTLYRSIGNVDTAAMTPRHNDNPSTITIVSSTSTKPTVPTSSSANVVAVPEKLSAPTVPPAPTVITAQPHQIHHEARGLGSSGSSTDITESISKKAVHTKSHLLQGRATTEREPSQPDTAPAVSSLLQCSRNASTEAKRTAGGRAMRPMRPIASMPSAKPRQRSVQPTPKPKAAHISIISDKELSTLTKLNTARNEVYFCTLDRNVVKKDGPRPPSPNKVRTIAEREEEERKLGRGARAKRRGKGNSGGESSGLEDTDNQPLSLADLLPPLKHIRGAGEDEDYQTPARPLKRTRKSSVAHVGEDPSPSGPKRKKNRMALLNTQETQEEKFVTWDKGLVVIRPAQLSSPRHHREGELQEGLKSCLKRKEPASVLFLYTSFHPA</sequence>
<protein>
    <submittedName>
        <fullName evidence="1">Uncharacterized protein</fullName>
    </submittedName>
</protein>
<proteinExistence type="predicted"/>